<sequence length="228" mass="25086">MSCSVSNQAQWRSRGPHPGRRGTPTAPKRFVIYFIPFCQIRQSLTEDFTPFFEQCGWEVIRTRGSVAFERTYEVTNLRCRSIRSHLMVLEGSITLPLDRLLVRGFAALGLAASVWRSWHGCTLLNEVPASVARGIIAALKPDHHVNVTATYTRGRLGSSSKAFGSKAQPRGSGFAGNVNALPFLRNKSPHVPTPNLEDQETVFVRPLAIDQPGMRDSVSVVGTPLSIA</sequence>
<accession>A0A3R7JKD7</accession>
<organism evidence="2 3">
    <name type="scientific">Clonorchis sinensis</name>
    <name type="common">Chinese liver fluke</name>
    <dbReference type="NCBI Taxonomy" id="79923"/>
    <lineage>
        <taxon>Eukaryota</taxon>
        <taxon>Metazoa</taxon>
        <taxon>Spiralia</taxon>
        <taxon>Lophotrochozoa</taxon>
        <taxon>Platyhelminthes</taxon>
        <taxon>Trematoda</taxon>
        <taxon>Digenea</taxon>
        <taxon>Opisthorchiida</taxon>
        <taxon>Opisthorchiata</taxon>
        <taxon>Opisthorchiidae</taxon>
        <taxon>Clonorchis</taxon>
    </lineage>
</organism>
<reference evidence="2 3" key="2">
    <citation type="journal article" date="2021" name="Genomics">
        <title>High-quality reference genome for Clonorchis sinensis.</title>
        <authorList>
            <person name="Young N.D."/>
            <person name="Stroehlein A.J."/>
            <person name="Kinkar L."/>
            <person name="Wang T."/>
            <person name="Sohn W.M."/>
            <person name="Chang B.C.H."/>
            <person name="Kaur P."/>
            <person name="Weisz D."/>
            <person name="Dudchenko O."/>
            <person name="Aiden E.L."/>
            <person name="Korhonen P.K."/>
            <person name="Gasser R.B."/>
        </authorList>
    </citation>
    <scope>NUCLEOTIDE SEQUENCE [LARGE SCALE GENOMIC DNA]</scope>
    <source>
        <strain evidence="2">Cs-k2</strain>
    </source>
</reference>
<protein>
    <submittedName>
        <fullName evidence="2">Uncharacterized protein</fullName>
    </submittedName>
</protein>
<dbReference type="InParanoid" id="A0A3R7JKD7"/>
<keyword evidence="3" id="KW-1185">Reference proteome</keyword>
<gene>
    <name evidence="2" type="ORF">CSKR_111011</name>
</gene>
<evidence type="ECO:0000256" key="1">
    <source>
        <dbReference type="SAM" id="MobiDB-lite"/>
    </source>
</evidence>
<dbReference type="EMBL" id="NIRI02000056">
    <property type="protein sequence ID" value="KAG5443756.1"/>
    <property type="molecule type" value="Genomic_DNA"/>
</dbReference>
<dbReference type="Proteomes" id="UP000286415">
    <property type="component" value="Unassembled WGS sequence"/>
</dbReference>
<name>A0A3R7JKD7_CLOSI</name>
<proteinExistence type="predicted"/>
<feature type="region of interest" description="Disordered" evidence="1">
    <location>
        <begin position="1"/>
        <end position="24"/>
    </location>
</feature>
<dbReference type="AlphaFoldDB" id="A0A3R7JKD7"/>
<feature type="compositionally biased region" description="Polar residues" evidence="1">
    <location>
        <begin position="1"/>
        <end position="11"/>
    </location>
</feature>
<evidence type="ECO:0000313" key="3">
    <source>
        <dbReference type="Proteomes" id="UP000286415"/>
    </source>
</evidence>
<evidence type="ECO:0000313" key="2">
    <source>
        <dbReference type="EMBL" id="KAG5443756.1"/>
    </source>
</evidence>
<comment type="caution">
    <text evidence="2">The sequence shown here is derived from an EMBL/GenBank/DDBJ whole genome shotgun (WGS) entry which is preliminary data.</text>
</comment>
<reference evidence="2 3" key="1">
    <citation type="journal article" date="2018" name="Biotechnol. Adv.">
        <title>Improved genomic resources and new bioinformatic workflow for the carcinogenic parasite Clonorchis sinensis: Biotechnological implications.</title>
        <authorList>
            <person name="Wang D."/>
            <person name="Korhonen P.K."/>
            <person name="Gasser R.B."/>
            <person name="Young N.D."/>
        </authorList>
    </citation>
    <scope>NUCLEOTIDE SEQUENCE [LARGE SCALE GENOMIC DNA]</scope>
    <source>
        <strain evidence="2">Cs-k2</strain>
    </source>
</reference>